<dbReference type="Proteomes" id="UP000735302">
    <property type="component" value="Unassembled WGS sequence"/>
</dbReference>
<reference evidence="1 2" key="1">
    <citation type="journal article" date="2021" name="Elife">
        <title>Chloroplast acquisition without the gene transfer in kleptoplastic sea slugs, Plakobranchus ocellatus.</title>
        <authorList>
            <person name="Maeda T."/>
            <person name="Takahashi S."/>
            <person name="Yoshida T."/>
            <person name="Shimamura S."/>
            <person name="Takaki Y."/>
            <person name="Nagai Y."/>
            <person name="Toyoda A."/>
            <person name="Suzuki Y."/>
            <person name="Arimoto A."/>
            <person name="Ishii H."/>
            <person name="Satoh N."/>
            <person name="Nishiyama T."/>
            <person name="Hasebe M."/>
            <person name="Maruyama T."/>
            <person name="Minagawa J."/>
            <person name="Obokata J."/>
            <person name="Shigenobu S."/>
        </authorList>
    </citation>
    <scope>NUCLEOTIDE SEQUENCE [LARGE SCALE GENOMIC DNA]</scope>
</reference>
<accession>A0AAV4DTZ5</accession>
<name>A0AAV4DTZ5_9GAST</name>
<organism evidence="1 2">
    <name type="scientific">Plakobranchus ocellatus</name>
    <dbReference type="NCBI Taxonomy" id="259542"/>
    <lineage>
        <taxon>Eukaryota</taxon>
        <taxon>Metazoa</taxon>
        <taxon>Spiralia</taxon>
        <taxon>Lophotrochozoa</taxon>
        <taxon>Mollusca</taxon>
        <taxon>Gastropoda</taxon>
        <taxon>Heterobranchia</taxon>
        <taxon>Euthyneura</taxon>
        <taxon>Panpulmonata</taxon>
        <taxon>Sacoglossa</taxon>
        <taxon>Placobranchoidea</taxon>
        <taxon>Plakobranchidae</taxon>
        <taxon>Plakobranchus</taxon>
    </lineage>
</organism>
<protein>
    <submittedName>
        <fullName evidence="1">Uncharacterized protein</fullName>
    </submittedName>
</protein>
<gene>
    <name evidence="1" type="ORF">PoB_007400200</name>
</gene>
<sequence>MSPCDRQNLTVLFCSEVRANLPWLPIHESRNVMFTRFATSPTFLINIIGESTPILLNIQHYHTPMIPLPPLKQKIPAPQSSPLFPNKMKCELWTGVARRTDSTPERL</sequence>
<proteinExistence type="predicted"/>
<evidence type="ECO:0000313" key="2">
    <source>
        <dbReference type="Proteomes" id="UP000735302"/>
    </source>
</evidence>
<dbReference type="AlphaFoldDB" id="A0AAV4DTZ5"/>
<comment type="caution">
    <text evidence="1">The sequence shown here is derived from an EMBL/GenBank/DDBJ whole genome shotgun (WGS) entry which is preliminary data.</text>
</comment>
<dbReference type="EMBL" id="BLXT01008339">
    <property type="protein sequence ID" value="GFO47497.1"/>
    <property type="molecule type" value="Genomic_DNA"/>
</dbReference>
<keyword evidence="2" id="KW-1185">Reference proteome</keyword>
<evidence type="ECO:0000313" key="1">
    <source>
        <dbReference type="EMBL" id="GFO47497.1"/>
    </source>
</evidence>